<dbReference type="AlphaFoldDB" id="A2GBY1"/>
<sequence length="90" mass="10288">MNNIFNDNSYDENVLKQIFPQVNSLKESVIFVSFLLSNMPNLQQLKTNTTTDEIKVCLSFISVLNLCQTPEQRTMICNSILGQVRSENTK</sequence>
<dbReference type="OrthoDB" id="1933107at2759"/>
<evidence type="ECO:0000313" key="2">
    <source>
        <dbReference type="Proteomes" id="UP000001542"/>
    </source>
</evidence>
<keyword evidence="2" id="KW-1185">Reference proteome</keyword>
<dbReference type="InParanoid" id="A2GBY1"/>
<accession>A2GBY1</accession>
<dbReference type="VEuPathDB" id="TrichDB:TVAG_560680"/>
<evidence type="ECO:0000313" key="1">
    <source>
        <dbReference type="EMBL" id="EAX85336.1"/>
    </source>
</evidence>
<reference evidence="1" key="2">
    <citation type="journal article" date="2007" name="Science">
        <title>Draft genome sequence of the sexually transmitted pathogen Trichomonas vaginalis.</title>
        <authorList>
            <person name="Carlton J.M."/>
            <person name="Hirt R.P."/>
            <person name="Silva J.C."/>
            <person name="Delcher A.L."/>
            <person name="Schatz M."/>
            <person name="Zhao Q."/>
            <person name="Wortman J.R."/>
            <person name="Bidwell S.L."/>
            <person name="Alsmark U.C.M."/>
            <person name="Besteiro S."/>
            <person name="Sicheritz-Ponten T."/>
            <person name="Noel C.J."/>
            <person name="Dacks J.B."/>
            <person name="Foster P.G."/>
            <person name="Simillion C."/>
            <person name="Van de Peer Y."/>
            <person name="Miranda-Saavedra D."/>
            <person name="Barton G.J."/>
            <person name="Westrop G.D."/>
            <person name="Mueller S."/>
            <person name="Dessi D."/>
            <person name="Fiori P.L."/>
            <person name="Ren Q."/>
            <person name="Paulsen I."/>
            <person name="Zhang H."/>
            <person name="Bastida-Corcuera F.D."/>
            <person name="Simoes-Barbosa A."/>
            <person name="Brown M.T."/>
            <person name="Hayes R.D."/>
            <person name="Mukherjee M."/>
            <person name="Okumura C.Y."/>
            <person name="Schneider R."/>
            <person name="Smith A.J."/>
            <person name="Vanacova S."/>
            <person name="Villalvazo M."/>
            <person name="Haas B.J."/>
            <person name="Pertea M."/>
            <person name="Feldblyum T.V."/>
            <person name="Utterback T.R."/>
            <person name="Shu C.L."/>
            <person name="Osoegawa K."/>
            <person name="de Jong P.J."/>
            <person name="Hrdy I."/>
            <person name="Horvathova L."/>
            <person name="Zubacova Z."/>
            <person name="Dolezal P."/>
            <person name="Malik S.B."/>
            <person name="Logsdon J.M. Jr."/>
            <person name="Henze K."/>
            <person name="Gupta A."/>
            <person name="Wang C.C."/>
            <person name="Dunne R.L."/>
            <person name="Upcroft J.A."/>
            <person name="Upcroft P."/>
            <person name="White O."/>
            <person name="Salzberg S.L."/>
            <person name="Tang P."/>
            <person name="Chiu C.-H."/>
            <person name="Lee Y.-S."/>
            <person name="Embley T.M."/>
            <person name="Coombs G.H."/>
            <person name="Mottram J.C."/>
            <person name="Tachezy J."/>
            <person name="Fraser-Liggett C.M."/>
            <person name="Johnson P.J."/>
        </authorList>
    </citation>
    <scope>NUCLEOTIDE SEQUENCE [LARGE SCALE GENOMIC DNA]</scope>
    <source>
        <strain evidence="1">G3</strain>
    </source>
</reference>
<reference evidence="1" key="1">
    <citation type="submission" date="2006-10" db="EMBL/GenBank/DDBJ databases">
        <authorList>
            <person name="Amadeo P."/>
            <person name="Zhao Q."/>
            <person name="Wortman J."/>
            <person name="Fraser-Liggett C."/>
            <person name="Carlton J."/>
        </authorList>
    </citation>
    <scope>NUCLEOTIDE SEQUENCE</scope>
    <source>
        <strain evidence="1">G3</strain>
    </source>
</reference>
<dbReference type="Proteomes" id="UP000001542">
    <property type="component" value="Unassembled WGS sequence"/>
</dbReference>
<name>A2GBY1_TRIV3</name>
<dbReference type="EMBL" id="DS114978">
    <property type="protein sequence ID" value="EAX85336.1"/>
    <property type="molecule type" value="Genomic_DNA"/>
</dbReference>
<proteinExistence type="predicted"/>
<protein>
    <submittedName>
        <fullName evidence="1">Uncharacterized protein</fullName>
    </submittedName>
</protein>
<dbReference type="VEuPathDB" id="TrichDB:TVAGG3_0823930"/>
<gene>
    <name evidence="1" type="ORF">TVAG_560680</name>
</gene>
<organism evidence="1 2">
    <name type="scientific">Trichomonas vaginalis (strain ATCC PRA-98 / G3)</name>
    <dbReference type="NCBI Taxonomy" id="412133"/>
    <lineage>
        <taxon>Eukaryota</taxon>
        <taxon>Metamonada</taxon>
        <taxon>Parabasalia</taxon>
        <taxon>Trichomonadida</taxon>
        <taxon>Trichomonadidae</taxon>
        <taxon>Trichomonas</taxon>
    </lineage>
</organism>